<dbReference type="PANTHER" id="PTHR37694:SF1">
    <property type="entry name" value="SLR8022 PROTEIN"/>
    <property type="match status" value="1"/>
</dbReference>
<gene>
    <name evidence="1" type="ORF">RSSM_05734</name>
</gene>
<reference evidence="1 2" key="1">
    <citation type="journal article" date="2013" name="Mar. Genomics">
        <title>Expression of sulfatases in Rhodopirellula baltica and the diversity of sulfatases in the genus Rhodopirellula.</title>
        <authorList>
            <person name="Wegner C.E."/>
            <person name="Richter-Heitmann T."/>
            <person name="Klindworth A."/>
            <person name="Klockow C."/>
            <person name="Richter M."/>
            <person name="Achstetter T."/>
            <person name="Glockner F.O."/>
            <person name="Harder J."/>
        </authorList>
    </citation>
    <scope>NUCLEOTIDE SEQUENCE [LARGE SCALE GENOMIC DNA]</scope>
    <source>
        <strain evidence="1 2">SM41</strain>
    </source>
</reference>
<dbReference type="InterPro" id="IPR011051">
    <property type="entry name" value="RmlC_Cupin_sf"/>
</dbReference>
<dbReference type="PATRIC" id="fig|1263870.3.peg.6075"/>
<protein>
    <submittedName>
        <fullName evidence="1">Cupin 2 domain-containing protein</fullName>
    </submittedName>
</protein>
<organism evidence="1 2">
    <name type="scientific">Rhodopirellula sallentina SM41</name>
    <dbReference type="NCBI Taxonomy" id="1263870"/>
    <lineage>
        <taxon>Bacteria</taxon>
        <taxon>Pseudomonadati</taxon>
        <taxon>Planctomycetota</taxon>
        <taxon>Planctomycetia</taxon>
        <taxon>Pirellulales</taxon>
        <taxon>Pirellulaceae</taxon>
        <taxon>Rhodopirellula</taxon>
    </lineage>
</organism>
<proteinExistence type="predicted"/>
<evidence type="ECO:0000313" key="1">
    <source>
        <dbReference type="EMBL" id="EMI52822.1"/>
    </source>
</evidence>
<name>M5TUF6_9BACT</name>
<dbReference type="Proteomes" id="UP000011885">
    <property type="component" value="Unassembled WGS sequence"/>
</dbReference>
<keyword evidence="2" id="KW-1185">Reference proteome</keyword>
<comment type="caution">
    <text evidence="1">The sequence shown here is derived from an EMBL/GenBank/DDBJ whole genome shotgun (WGS) entry which is preliminary data.</text>
</comment>
<dbReference type="AlphaFoldDB" id="M5TUF6"/>
<sequence>MLLALVSFLPSNSKRVRSMSEKNAAVHLAEEIEIQGGSTISKTLHQDDNLKIVLFGFDAGQELSEHTAAVPAIMHFLEGKADVTVGADESVAGANTLYHMEAKMPHSIRATEPTKMLLMLLKKCS</sequence>
<dbReference type="SUPFAM" id="SSF51182">
    <property type="entry name" value="RmlC-like cupins"/>
    <property type="match status" value="1"/>
</dbReference>
<evidence type="ECO:0000313" key="2">
    <source>
        <dbReference type="Proteomes" id="UP000011885"/>
    </source>
</evidence>
<dbReference type="InterPro" id="IPR014710">
    <property type="entry name" value="RmlC-like_jellyroll"/>
</dbReference>
<dbReference type="Gene3D" id="2.60.120.10">
    <property type="entry name" value="Jelly Rolls"/>
    <property type="match status" value="1"/>
</dbReference>
<dbReference type="PANTHER" id="PTHR37694">
    <property type="entry name" value="SLR8022 PROTEIN"/>
    <property type="match status" value="1"/>
</dbReference>
<accession>M5TUF6</accession>
<dbReference type="EMBL" id="ANOH01000403">
    <property type="protein sequence ID" value="EMI52822.1"/>
    <property type="molecule type" value="Genomic_DNA"/>
</dbReference>
<dbReference type="CDD" id="cd02230">
    <property type="entry name" value="cupin_HP0902-like"/>
    <property type="match status" value="1"/>
</dbReference>